<dbReference type="InterPro" id="IPR001119">
    <property type="entry name" value="SLH_dom"/>
</dbReference>
<comment type="caution">
    <text evidence="5">The sequence shown here is derived from an EMBL/GenBank/DDBJ whole genome shotgun (WGS) entry which is preliminary data.</text>
</comment>
<dbReference type="PROSITE" id="PS51272">
    <property type="entry name" value="SLH"/>
    <property type="match status" value="3"/>
</dbReference>
<dbReference type="SUPFAM" id="SSF69360">
    <property type="entry name" value="Cell wall binding repeat"/>
    <property type="match status" value="1"/>
</dbReference>
<reference evidence="5 6" key="1">
    <citation type="submission" date="2019-03" db="EMBL/GenBank/DDBJ databases">
        <title>Genomic Encyclopedia of Type Strains, Phase IV (KMG-IV): sequencing the most valuable type-strain genomes for metagenomic binning, comparative biology and taxonomic classification.</title>
        <authorList>
            <person name="Goeker M."/>
        </authorList>
    </citation>
    <scope>NUCLEOTIDE SEQUENCE [LARGE SCALE GENOMIC DNA]</scope>
    <source>
        <strain evidence="5 6">DSM 100556</strain>
    </source>
</reference>
<feature type="compositionally biased region" description="Low complexity" evidence="2">
    <location>
        <begin position="1247"/>
        <end position="1256"/>
    </location>
</feature>
<evidence type="ECO:0000313" key="5">
    <source>
        <dbReference type="EMBL" id="TCL60941.1"/>
    </source>
</evidence>
<keyword evidence="6" id="KW-1185">Reference proteome</keyword>
<keyword evidence="3" id="KW-0732">Signal</keyword>
<feature type="domain" description="SLH" evidence="4">
    <location>
        <begin position="1559"/>
        <end position="1622"/>
    </location>
</feature>
<dbReference type="InterPro" id="IPR032675">
    <property type="entry name" value="LRR_dom_sf"/>
</dbReference>
<dbReference type="Pfam" id="PF13306">
    <property type="entry name" value="LRR_5"/>
    <property type="match status" value="2"/>
</dbReference>
<dbReference type="Pfam" id="PF00395">
    <property type="entry name" value="SLH"/>
    <property type="match status" value="3"/>
</dbReference>
<dbReference type="InterPro" id="IPR044060">
    <property type="entry name" value="Bacterial_rp_domain"/>
</dbReference>
<evidence type="ECO:0000313" key="6">
    <source>
        <dbReference type="Proteomes" id="UP000295718"/>
    </source>
</evidence>
<keyword evidence="1" id="KW-0677">Repeat</keyword>
<dbReference type="STRING" id="1469948.GCA_000732725_02731"/>
<dbReference type="InterPro" id="IPR026906">
    <property type="entry name" value="LRR_5"/>
</dbReference>
<dbReference type="InterPro" id="IPR003343">
    <property type="entry name" value="Big_2"/>
</dbReference>
<dbReference type="SUPFAM" id="SSF49373">
    <property type="entry name" value="Invasin/intimin cell-adhesion fragments"/>
    <property type="match status" value="1"/>
</dbReference>
<dbReference type="InterPro" id="IPR008964">
    <property type="entry name" value="Invasin/intimin_cell_adhesion"/>
</dbReference>
<feature type="compositionally biased region" description="Gly residues" evidence="2">
    <location>
        <begin position="1257"/>
        <end position="1268"/>
    </location>
</feature>
<dbReference type="Gene3D" id="3.80.10.10">
    <property type="entry name" value="Ribonuclease Inhibitor"/>
    <property type="match status" value="1"/>
</dbReference>
<dbReference type="Proteomes" id="UP000295718">
    <property type="component" value="Unassembled WGS sequence"/>
</dbReference>
<dbReference type="Pfam" id="PF18998">
    <property type="entry name" value="Flg_new_2"/>
    <property type="match status" value="1"/>
</dbReference>
<evidence type="ECO:0000256" key="3">
    <source>
        <dbReference type="SAM" id="SignalP"/>
    </source>
</evidence>
<feature type="region of interest" description="Disordered" evidence="2">
    <location>
        <begin position="1247"/>
        <end position="1305"/>
    </location>
</feature>
<name>A0A4R1R5X4_9FIRM</name>
<dbReference type="EMBL" id="SLUO01000001">
    <property type="protein sequence ID" value="TCL60941.1"/>
    <property type="molecule type" value="Genomic_DNA"/>
</dbReference>
<proteinExistence type="predicted"/>
<feature type="compositionally biased region" description="Low complexity" evidence="2">
    <location>
        <begin position="1283"/>
        <end position="1303"/>
    </location>
</feature>
<evidence type="ECO:0000256" key="2">
    <source>
        <dbReference type="SAM" id="MobiDB-lite"/>
    </source>
</evidence>
<dbReference type="SMART" id="SM00635">
    <property type="entry name" value="BID_2"/>
    <property type="match status" value="1"/>
</dbReference>
<organism evidence="5 6">
    <name type="scientific">Kineothrix alysoides</name>
    <dbReference type="NCBI Taxonomy" id="1469948"/>
    <lineage>
        <taxon>Bacteria</taxon>
        <taxon>Bacillati</taxon>
        <taxon>Bacillota</taxon>
        <taxon>Clostridia</taxon>
        <taxon>Lachnospirales</taxon>
        <taxon>Lachnospiraceae</taxon>
        <taxon>Kineothrix</taxon>
    </lineage>
</organism>
<evidence type="ECO:0000259" key="4">
    <source>
        <dbReference type="PROSITE" id="PS51272"/>
    </source>
</evidence>
<feature type="domain" description="SLH" evidence="4">
    <location>
        <begin position="1498"/>
        <end position="1558"/>
    </location>
</feature>
<feature type="domain" description="SLH" evidence="4">
    <location>
        <begin position="1625"/>
        <end position="1688"/>
    </location>
</feature>
<dbReference type="PANTHER" id="PTHR45661:SF3">
    <property type="entry name" value="IG-LIKE DOMAIN-CONTAINING PROTEIN"/>
    <property type="match status" value="1"/>
</dbReference>
<dbReference type="Gene3D" id="2.10.270.10">
    <property type="entry name" value="Cholin Binding"/>
    <property type="match status" value="1"/>
</dbReference>
<protein>
    <submittedName>
        <fullName evidence="5">S-layer family protein</fullName>
    </submittedName>
</protein>
<dbReference type="RefSeq" id="WP_051869603.1">
    <property type="nucleotide sequence ID" value="NZ_JPNB01000002.1"/>
</dbReference>
<sequence>MKRTWKQISSLFLAVCMVFTMLPMTAFAETDAKDSGQPLGISSEITAFADLDTEVSQQTEETGTAEDELNLPQSLMATATDSEGEEDETAIPVSGWTAEPDYDGDAEGDYLFTPALNLPEGLTLAEGVTPPAITVTVTAPAAPAPRGVAQLTSTGTVTGTMNIGGTTVDDLSTGTPSGKGWAWNASDATLTLDYTYVGQPIAINCQSADTVSLVYTGDVSITSAAASAIYCVGNLNITGSGGTLKLDSTSGDSQYCAIEVYQALTIGGSANVNATCAGSGTSPSAAVIYGMWGVTVSGSANVTATATGTDASGIWVENGDITISTGGTVTANGNGIGGALAMWNGMKLNMTSGNLALTGAPLKGIPFADLLLTGGSVTLDGTSVYKAVLTLSGVSAATPVTAISSPASGYGVSSKNTNADGKLCFLLPAGDQTITLTAGGSSYTGTVTVTTDNAATATLTTGGTAPVNGWTLDDGHLTITSNEGMTGWIAAGYNPKASVTALTIGAAVSSIPVNAFVSCIHLATVTFDGTPAVTSIDGSAFAYCALTAFTIPASVNAINPTAFIGTPIAAFTVADGNTVFSVSPQGALLTDGGATLYAFPRGNTGTYTVETGITAIGDFAFDETDLSVVVIPDTVTSIGGNAFSGSSTLAAVVFESDTPPDIGGDQNFQYCDHLSSIYVPAGAVDTYKGVTGLANCVDMIKAASGPSPSVSDESGLKAALEYALPQTITVAGPITLSASDVTVGADHTLNINGNTLTISNNRGIITNGKALTINGGGTVKVANPAQNGIRGGNGTSNIDGGTLNLVNVTVDLENTGNSGGLSNMDITVGNGATINLKSPTAGGQIRLGDNRTLTISTGAAVNVNAFTDRGIDMLGGTMHVDGGTLSVKVGSGVNQGISSSKGGNFLKYSSGTLSPEEGSGIYLIVTSKLEGMGNKFKDRGTVFTASGQVAVGASNAPASAAGLTEGTYFWNGTQFEKHGIIVTTEPQDATVTQGAISGFLSAEGTASNGNPIDCQWWQRNEVPGGFYYSMIAGATGSSFSIPTNLTAGTYIFRCQLTAAGCHDGYTRDVTVTVNPPGSVTTYTVTVTSGTGSGSYAQSATVTITADTAPSGQRFKDWTITPSVTFTDGTGITSQTAKFTMPAQTVTATATYEPIPAGTTAVTGVNLNRNSLSLYSNTSPNAAALTATVSPADATEPSVTWRSSNTAVATVDTNGMVTAAGNGTATITVTTTDGGYSASCAVTVTTYSSSGRNDGNGSSSGGSSSGSSGGTTTTTTPGKTPNQPVTAATPVTATAGTNGTASASIPEKSVTDAIAKAQADAKAQGKTANGISVVLNVTMPKGATSLTAALTRNSLNSLVSAGVTRLKLSGSPVTVSFDAKTLAEIQKQTTGNISITISPNTSLSASAKAMIGSRPVYDLTISYIKDGKNATVSGFGGGTATVAVPYTPGKNEAVGGLYAVYVDGAGNSTRIADSAYDTNSGCLIFTTTHFSLYGIGYTAPSAKFTDISTHWAKESIDYVVGRGLLSGTMETTFAPDTAMTRGMLVTTLGRLANVDTKTYTTNSFTDVKTDSALRPYIEWAYKKGIVQGIGNSQFAPDRAVTREEIAVIFTNFAKATGYTLPVTRTATTYADASSIGSTYQTAVTAMQQAGIMMVRSENKFNPKASTTRAEFSSMLHRYIKLAIDPATAQGWAKNDAGQYFYYKDGKALTGWCDIGAGGNNKRYYFYTDGSLAVSTNIDGYEVDQNGVRKTK</sequence>
<dbReference type="PANTHER" id="PTHR45661">
    <property type="entry name" value="SURFACE ANTIGEN"/>
    <property type="match status" value="1"/>
</dbReference>
<accession>A0A4R1R5X4</accession>
<dbReference type="Gene3D" id="2.60.40.1080">
    <property type="match status" value="1"/>
</dbReference>
<gene>
    <name evidence="5" type="ORF">EDD76_10138</name>
</gene>
<evidence type="ECO:0000256" key="1">
    <source>
        <dbReference type="ARBA" id="ARBA00022737"/>
    </source>
</evidence>
<feature type="signal peptide" evidence="3">
    <location>
        <begin position="1"/>
        <end position="28"/>
    </location>
</feature>
<dbReference type="Pfam" id="PF02368">
    <property type="entry name" value="Big_2"/>
    <property type="match status" value="1"/>
</dbReference>
<dbReference type="OrthoDB" id="1864276at2"/>
<dbReference type="InterPro" id="IPR053139">
    <property type="entry name" value="Surface_bspA-like"/>
</dbReference>
<feature type="chain" id="PRO_5020750182" evidence="3">
    <location>
        <begin position="29"/>
        <end position="1750"/>
    </location>
</feature>